<dbReference type="RefSeq" id="XP_044543226.1">
    <property type="nucleotide sequence ID" value="XM_044686753.1"/>
</dbReference>
<organism evidence="2 3">
    <name type="scientific">Naegleria lovaniensis</name>
    <name type="common">Amoeba</name>
    <dbReference type="NCBI Taxonomy" id="51637"/>
    <lineage>
        <taxon>Eukaryota</taxon>
        <taxon>Discoba</taxon>
        <taxon>Heterolobosea</taxon>
        <taxon>Tetramitia</taxon>
        <taxon>Eutetramitia</taxon>
        <taxon>Vahlkampfiidae</taxon>
        <taxon>Naegleria</taxon>
    </lineage>
</organism>
<dbReference type="GeneID" id="68103585"/>
<evidence type="ECO:0000256" key="1">
    <source>
        <dbReference type="SAM" id="MobiDB-lite"/>
    </source>
</evidence>
<accession>A0AA88GEC7</accession>
<protein>
    <submittedName>
        <fullName evidence="2">Uncharacterized protein</fullName>
    </submittedName>
</protein>
<feature type="region of interest" description="Disordered" evidence="1">
    <location>
        <begin position="21"/>
        <end position="41"/>
    </location>
</feature>
<keyword evidence="3" id="KW-1185">Reference proteome</keyword>
<feature type="region of interest" description="Disordered" evidence="1">
    <location>
        <begin position="56"/>
        <end position="87"/>
    </location>
</feature>
<name>A0AA88GEC7_NAELO</name>
<feature type="compositionally biased region" description="Low complexity" evidence="1">
    <location>
        <begin position="61"/>
        <end position="72"/>
    </location>
</feature>
<evidence type="ECO:0000313" key="3">
    <source>
        <dbReference type="Proteomes" id="UP000816034"/>
    </source>
</evidence>
<sequence length="162" mass="19145">MVHFRRYGLAPAGKVKLLTPHVPASEHSSNSSHKYNGGRKKLRKHFQHNNKYKSGAHRLVSSFEPPNQSSSSLDNEEHGTPHYLSNSEHKFNTLEGMNRLEFQWTIVHEKRLQIKAEAFYNRNNKNHKKWHRNHPKDGFYQLRQVFEAHHETNEEEKEDENV</sequence>
<proteinExistence type="predicted"/>
<dbReference type="AlphaFoldDB" id="A0AA88GEC7"/>
<dbReference type="EMBL" id="PYSW02000048">
    <property type="protein sequence ID" value="KAG2374052.1"/>
    <property type="molecule type" value="Genomic_DNA"/>
</dbReference>
<gene>
    <name evidence="2" type="ORF">C9374_011131</name>
</gene>
<comment type="caution">
    <text evidence="2">The sequence shown here is derived from an EMBL/GenBank/DDBJ whole genome shotgun (WGS) entry which is preliminary data.</text>
</comment>
<evidence type="ECO:0000313" key="2">
    <source>
        <dbReference type="EMBL" id="KAG2374052.1"/>
    </source>
</evidence>
<dbReference type="Proteomes" id="UP000816034">
    <property type="component" value="Unassembled WGS sequence"/>
</dbReference>
<reference evidence="2 3" key="1">
    <citation type="journal article" date="2018" name="BMC Genomics">
        <title>The genome of Naegleria lovaniensis, the basis for a comparative approach to unravel pathogenicity factors of the human pathogenic amoeba N. fowleri.</title>
        <authorList>
            <person name="Liechti N."/>
            <person name="Schurch N."/>
            <person name="Bruggmann R."/>
            <person name="Wittwer M."/>
        </authorList>
    </citation>
    <scope>NUCLEOTIDE SEQUENCE [LARGE SCALE GENOMIC DNA]</scope>
    <source>
        <strain evidence="2 3">ATCC 30569</strain>
    </source>
</reference>